<name>A0ABP9YH92_9FUNG</name>
<organism evidence="1 2">
    <name type="scientific">Helicostylum pulchrum</name>
    <dbReference type="NCBI Taxonomy" id="562976"/>
    <lineage>
        <taxon>Eukaryota</taxon>
        <taxon>Fungi</taxon>
        <taxon>Fungi incertae sedis</taxon>
        <taxon>Mucoromycota</taxon>
        <taxon>Mucoromycotina</taxon>
        <taxon>Mucoromycetes</taxon>
        <taxon>Mucorales</taxon>
        <taxon>Mucorineae</taxon>
        <taxon>Mucoraceae</taxon>
        <taxon>Helicostylum</taxon>
    </lineage>
</organism>
<evidence type="ECO:0000313" key="1">
    <source>
        <dbReference type="EMBL" id="GAA5806045.1"/>
    </source>
</evidence>
<proteinExistence type="predicted"/>
<comment type="caution">
    <text evidence="1">The sequence shown here is derived from an EMBL/GenBank/DDBJ whole genome shotgun (WGS) entry which is preliminary data.</text>
</comment>
<dbReference type="Proteomes" id="UP001476247">
    <property type="component" value="Unassembled WGS sequence"/>
</dbReference>
<reference evidence="1 2" key="1">
    <citation type="submission" date="2024-04" db="EMBL/GenBank/DDBJ databases">
        <title>genome sequences of Mucor flavus KT1a and Helicostylum pulchrum KT1b strains isolation_sourced from the surface of a dry-aged beef.</title>
        <authorList>
            <person name="Toyotome T."/>
            <person name="Hosono M."/>
            <person name="Torimaru M."/>
            <person name="Fukuda K."/>
            <person name="Mikami N."/>
        </authorList>
    </citation>
    <scope>NUCLEOTIDE SEQUENCE [LARGE SCALE GENOMIC DNA]</scope>
    <source>
        <strain evidence="1 2">KT1b</strain>
    </source>
</reference>
<evidence type="ECO:0000313" key="2">
    <source>
        <dbReference type="Proteomes" id="UP001476247"/>
    </source>
</evidence>
<dbReference type="EMBL" id="BAABUJ010000055">
    <property type="protein sequence ID" value="GAA5806045.1"/>
    <property type="molecule type" value="Genomic_DNA"/>
</dbReference>
<sequence length="78" mass="9170">MLLVVDDYLNVEDDMQTIEGIFHFFITTCKKEGQSSDAMFNALILLLVYKWGDSAEKYLENLRHVFEKAKKEMITYNI</sequence>
<protein>
    <submittedName>
        <fullName evidence="1">Uncharacterized protein</fullName>
    </submittedName>
</protein>
<keyword evidence="2" id="KW-1185">Reference proteome</keyword>
<accession>A0ABP9YH92</accession>
<gene>
    <name evidence="1" type="ORF">HPULCUR_011573</name>
</gene>